<gene>
    <name evidence="2" type="ORF">EDL80_02190</name>
</gene>
<dbReference type="EMBL" id="CP033455">
    <property type="protein sequence ID" value="QGR03391.1"/>
    <property type="molecule type" value="Genomic_DNA"/>
</dbReference>
<feature type="transmembrane region" description="Helical" evidence="1">
    <location>
        <begin position="5"/>
        <end position="24"/>
    </location>
</feature>
<keyword evidence="1" id="KW-0472">Membrane</keyword>
<evidence type="ECO:0000313" key="2">
    <source>
        <dbReference type="EMBL" id="QGR03391.1"/>
    </source>
</evidence>
<dbReference type="RefSeq" id="WP_158406570.1">
    <property type="nucleotide sequence ID" value="NZ_CP033455.1"/>
</dbReference>
<evidence type="ECO:0000256" key="1">
    <source>
        <dbReference type="SAM" id="Phobius"/>
    </source>
</evidence>
<proteinExistence type="predicted"/>
<reference evidence="2 3" key="1">
    <citation type="submission" date="2018-10" db="EMBL/GenBank/DDBJ databases">
        <title>Propagation and draft genome sequences of three atypical Erhlichia ruminantium isolates.</title>
        <authorList>
            <person name="Liebenberg J."/>
            <person name="Steyn H."/>
            <person name="Josemans A."/>
            <person name="Zweygarth E."/>
        </authorList>
    </citation>
    <scope>NUCLEOTIDE SEQUENCE [LARGE SCALE GENOMIC DNA]</scope>
    <source>
        <strain evidence="2 3">Omatjenne</strain>
    </source>
</reference>
<accession>A0AAE6Q938</accession>
<evidence type="ECO:0000313" key="3">
    <source>
        <dbReference type="Proteomes" id="UP000422822"/>
    </source>
</evidence>
<feature type="transmembrane region" description="Helical" evidence="1">
    <location>
        <begin position="30"/>
        <end position="48"/>
    </location>
</feature>
<dbReference type="Proteomes" id="UP000422822">
    <property type="component" value="Chromosome"/>
</dbReference>
<feature type="transmembrane region" description="Helical" evidence="1">
    <location>
        <begin position="90"/>
        <end position="111"/>
    </location>
</feature>
<keyword evidence="3" id="KW-1185">Reference proteome</keyword>
<keyword evidence="1" id="KW-0812">Transmembrane</keyword>
<dbReference type="AlphaFoldDB" id="A0AAE6Q938"/>
<keyword evidence="1" id="KW-1133">Transmembrane helix</keyword>
<protein>
    <submittedName>
        <fullName evidence="2">Uncharacterized protein</fullName>
    </submittedName>
</protein>
<sequence length="189" mass="21199">MKDKLLIHHSMLMIGIIITIILHMCFPINILSASFLLLLSAMLMYLCYTSISRRASILDVEDEPFVYRFLGYIENGNITFSDLMKKLKKCIVPIAIGFLTISFCIVSSIFIPDSAKMLYDMSFDILLLSCCMLSMLSIQSILESGLDIRLIVGKLLESIIGKKLQKTEGSSFNVSDVRCVGYNSNLSLD</sequence>
<organism evidence="2 3">
    <name type="scientific">Ehrlichia ruminantium</name>
    <name type="common">heartwater rickettsia</name>
    <name type="synonym">Cowdria ruminantium</name>
    <dbReference type="NCBI Taxonomy" id="779"/>
    <lineage>
        <taxon>Bacteria</taxon>
        <taxon>Pseudomonadati</taxon>
        <taxon>Pseudomonadota</taxon>
        <taxon>Alphaproteobacteria</taxon>
        <taxon>Rickettsiales</taxon>
        <taxon>Anaplasmataceae</taxon>
        <taxon>Ehrlichia</taxon>
    </lineage>
</organism>
<name>A0AAE6Q938_EHRRU</name>